<evidence type="ECO:0000313" key="2">
    <source>
        <dbReference type="EMBL" id="GBR73280.1"/>
    </source>
</evidence>
<dbReference type="EMBL" id="BGZN01000008">
    <property type="protein sequence ID" value="GBR73280.1"/>
    <property type="molecule type" value="Genomic_DNA"/>
</dbReference>
<accession>A0A388TAU6</accession>
<dbReference type="Pfam" id="PF05016">
    <property type="entry name" value="ParE_toxin"/>
    <property type="match status" value="1"/>
</dbReference>
<dbReference type="InterPro" id="IPR035093">
    <property type="entry name" value="RelE/ParE_toxin_dom_sf"/>
</dbReference>
<dbReference type="AlphaFoldDB" id="A0A388TAU6"/>
<evidence type="ECO:0000313" key="3">
    <source>
        <dbReference type="Proteomes" id="UP000269352"/>
    </source>
</evidence>
<dbReference type="Proteomes" id="UP000269352">
    <property type="component" value="Unassembled WGS sequence"/>
</dbReference>
<sequence length="102" mass="12035">MPKSVYAIKILWRAAKDLDDICVYYAGTNKIKKLLDSLDNILTNIAQTPYMYPEHNKQYRKITVEDYLVFYKVFSAAKTIRIYRILHAKRDNSLYLQIPSNN</sequence>
<proteinExistence type="predicted"/>
<organism evidence="2 3">
    <name type="scientific">Termititenax aidoneus</name>
    <dbReference type="NCBI Taxonomy" id="2218524"/>
    <lineage>
        <taxon>Bacteria</taxon>
        <taxon>Bacillati</taxon>
        <taxon>Candidatus Margulisiibacteriota</taxon>
        <taxon>Candidatus Termititenacia</taxon>
        <taxon>Candidatus Termititenacales</taxon>
        <taxon>Candidatus Termititenacaceae</taxon>
        <taxon>Candidatus Termititenax</taxon>
    </lineage>
</organism>
<protein>
    <submittedName>
        <fullName evidence="2">Toxin ParE</fullName>
    </submittedName>
</protein>
<name>A0A388TAU6_TERA1</name>
<gene>
    <name evidence="2" type="primary">parE</name>
    <name evidence="2" type="ORF">NO1_0690</name>
</gene>
<dbReference type="SUPFAM" id="SSF143011">
    <property type="entry name" value="RelE-like"/>
    <property type="match status" value="1"/>
</dbReference>
<dbReference type="Gene3D" id="3.30.2310.20">
    <property type="entry name" value="RelE-like"/>
    <property type="match status" value="1"/>
</dbReference>
<reference evidence="2 3" key="1">
    <citation type="journal article" date="2019" name="ISME J.">
        <title>Genome analyses of uncultured TG2/ZB3 bacteria in 'Margulisbacteria' specifically attached to ectosymbiotic spirochetes of protists in the termite gut.</title>
        <authorList>
            <person name="Utami Y.D."/>
            <person name="Kuwahara H."/>
            <person name="Igai K."/>
            <person name="Murakami T."/>
            <person name="Sugaya K."/>
            <person name="Morikawa T."/>
            <person name="Nagura Y."/>
            <person name="Yuki M."/>
            <person name="Deevong P."/>
            <person name="Inoue T."/>
            <person name="Kihara K."/>
            <person name="Lo N."/>
            <person name="Yamada A."/>
            <person name="Ohkuma M."/>
            <person name="Hongoh Y."/>
        </authorList>
    </citation>
    <scope>NUCLEOTIDE SEQUENCE [LARGE SCALE GENOMIC DNA]</scope>
    <source>
        <strain evidence="2">NkOx7-01</strain>
    </source>
</reference>
<evidence type="ECO:0000256" key="1">
    <source>
        <dbReference type="ARBA" id="ARBA00022649"/>
    </source>
</evidence>
<keyword evidence="3" id="KW-1185">Reference proteome</keyword>
<keyword evidence="1" id="KW-1277">Toxin-antitoxin system</keyword>
<dbReference type="InterPro" id="IPR007712">
    <property type="entry name" value="RelE/ParE_toxin"/>
</dbReference>
<comment type="caution">
    <text evidence="2">The sequence shown here is derived from an EMBL/GenBank/DDBJ whole genome shotgun (WGS) entry which is preliminary data.</text>
</comment>